<dbReference type="InterPro" id="IPR053176">
    <property type="entry name" value="T6SS_TssE1-like"/>
</dbReference>
<keyword evidence="3" id="KW-1185">Reference proteome</keyword>
<reference evidence="2 3" key="1">
    <citation type="submission" date="2019-11" db="EMBL/GenBank/DDBJ databases">
        <title>Type strains purchased from KCTC, JCM and DSMZ.</title>
        <authorList>
            <person name="Lu H."/>
        </authorList>
    </citation>
    <scope>NUCLEOTIDE SEQUENCE [LARGE SCALE GENOMIC DNA]</scope>
    <source>
        <strain evidence="2 3">DSM 103461</strain>
    </source>
</reference>
<evidence type="ECO:0000313" key="3">
    <source>
        <dbReference type="Proteomes" id="UP000735592"/>
    </source>
</evidence>
<dbReference type="Gene3D" id="3.10.450.40">
    <property type="match status" value="1"/>
</dbReference>
<proteinExistence type="predicted"/>
<sequence>MANTGTADLWAVLYGEAPADRTWNRQQQKNSIARALEDLLNTRQALPDALLSRHPALQTSILSYGLQDFSALCIASEPDRRAICAAVQQTIQRHEPRLTKLQVQLHSETSSINRLGFILQAQLKDTPDTTPVKFGGVLEPAAQHYTVRLVGG</sequence>
<dbReference type="RefSeq" id="WP_155435674.1">
    <property type="nucleotide sequence ID" value="NZ_JBHLXK010000002.1"/>
</dbReference>
<organism evidence="2 3">
    <name type="scientific">Pseudoduganella danionis</name>
    <dbReference type="NCBI Taxonomy" id="1890295"/>
    <lineage>
        <taxon>Bacteria</taxon>
        <taxon>Pseudomonadati</taxon>
        <taxon>Pseudomonadota</taxon>
        <taxon>Betaproteobacteria</taxon>
        <taxon>Burkholderiales</taxon>
        <taxon>Oxalobacteraceae</taxon>
        <taxon>Telluria group</taxon>
        <taxon>Pseudoduganella</taxon>
    </lineage>
</organism>
<accession>A0ABW9SQ70</accession>
<protein>
    <submittedName>
        <fullName evidence="2">Type VI secretion system baseplate subunit TssE</fullName>
    </submittedName>
</protein>
<dbReference type="InterPro" id="IPR017737">
    <property type="entry name" value="TssE1-like"/>
</dbReference>
<dbReference type="PANTHER" id="PTHR38595">
    <property type="entry name" value="CYTOPLASMIC PROTEIN-RELATED"/>
    <property type="match status" value="1"/>
</dbReference>
<evidence type="ECO:0000259" key="1">
    <source>
        <dbReference type="Pfam" id="PF04965"/>
    </source>
</evidence>
<dbReference type="SUPFAM" id="SSF160719">
    <property type="entry name" value="gpW/gp25-like"/>
    <property type="match status" value="1"/>
</dbReference>
<dbReference type="NCBIfam" id="TIGR03357">
    <property type="entry name" value="VI_zyme"/>
    <property type="match status" value="1"/>
</dbReference>
<dbReference type="EMBL" id="WNKW01000004">
    <property type="protein sequence ID" value="MTW34313.1"/>
    <property type="molecule type" value="Genomic_DNA"/>
</dbReference>
<dbReference type="InterPro" id="IPR007048">
    <property type="entry name" value="IraD/Gp25-like"/>
</dbReference>
<gene>
    <name evidence="2" type="primary">tssE</name>
    <name evidence="2" type="ORF">GM655_16010</name>
</gene>
<dbReference type="Proteomes" id="UP000735592">
    <property type="component" value="Unassembled WGS sequence"/>
</dbReference>
<feature type="domain" description="IraD/Gp25-like" evidence="1">
    <location>
        <begin position="27"/>
        <end position="127"/>
    </location>
</feature>
<dbReference type="Pfam" id="PF04965">
    <property type="entry name" value="GPW_gp25"/>
    <property type="match status" value="1"/>
</dbReference>
<comment type="caution">
    <text evidence="2">The sequence shown here is derived from an EMBL/GenBank/DDBJ whole genome shotgun (WGS) entry which is preliminary data.</text>
</comment>
<evidence type="ECO:0000313" key="2">
    <source>
        <dbReference type="EMBL" id="MTW34313.1"/>
    </source>
</evidence>
<name>A0ABW9SQ70_9BURK</name>
<dbReference type="PANTHER" id="PTHR38595:SF1">
    <property type="entry name" value="TYPE VI SECRETION SYSTEM COMPONENT TSSE1"/>
    <property type="match status" value="1"/>
</dbReference>